<evidence type="ECO:0000313" key="2">
    <source>
        <dbReference type="Proteomes" id="UP001634007"/>
    </source>
</evidence>
<proteinExistence type="predicted"/>
<dbReference type="AlphaFoldDB" id="A0ABD3K2D0"/>
<comment type="caution">
    <text evidence="1">The sequence shown here is derived from an EMBL/GenBank/DDBJ whole genome shotgun (WGS) entry which is preliminary data.</text>
</comment>
<evidence type="ECO:0000313" key="1">
    <source>
        <dbReference type="EMBL" id="KAL3730766.1"/>
    </source>
</evidence>
<gene>
    <name evidence="1" type="ORF">ACJRO7_027749</name>
</gene>
<keyword evidence="2" id="KW-1185">Reference proteome</keyword>
<dbReference type="Proteomes" id="UP001634007">
    <property type="component" value="Unassembled WGS sequence"/>
</dbReference>
<name>A0ABD3K2D0_EUCGL</name>
<dbReference type="EMBL" id="JBJKBG010000007">
    <property type="protein sequence ID" value="KAL3730766.1"/>
    <property type="molecule type" value="Genomic_DNA"/>
</dbReference>
<organism evidence="1 2">
    <name type="scientific">Eucalyptus globulus</name>
    <name type="common">Tasmanian blue gum</name>
    <dbReference type="NCBI Taxonomy" id="34317"/>
    <lineage>
        <taxon>Eukaryota</taxon>
        <taxon>Viridiplantae</taxon>
        <taxon>Streptophyta</taxon>
        <taxon>Embryophyta</taxon>
        <taxon>Tracheophyta</taxon>
        <taxon>Spermatophyta</taxon>
        <taxon>Magnoliopsida</taxon>
        <taxon>eudicotyledons</taxon>
        <taxon>Gunneridae</taxon>
        <taxon>Pentapetalae</taxon>
        <taxon>rosids</taxon>
        <taxon>malvids</taxon>
        <taxon>Myrtales</taxon>
        <taxon>Myrtaceae</taxon>
        <taxon>Myrtoideae</taxon>
        <taxon>Eucalypteae</taxon>
        <taxon>Eucalyptus</taxon>
    </lineage>
</organism>
<accession>A0ABD3K2D0</accession>
<sequence>MFRVVMKLKPLKQQLRGLNRSQFGDLHSKVKQAKESLQRIQQKLVTDPYDPVCQAKEKTQLEDFLAPSKHEEVLLKHKSRNLWLKEANNNSKVFMMRRSAQNRINHLQLKEGSIITKEGALRNAIILYYWHLLGNSKCPCVPFKRYASLFHEDVKTLVTFPTLQR</sequence>
<protein>
    <submittedName>
        <fullName evidence="1">Uncharacterized protein</fullName>
    </submittedName>
</protein>
<reference evidence="1 2" key="1">
    <citation type="submission" date="2024-11" db="EMBL/GenBank/DDBJ databases">
        <title>Chromosome-level genome assembly of Eucalyptus globulus Labill. provides insights into its genome evolution.</title>
        <authorList>
            <person name="Li X."/>
        </authorList>
    </citation>
    <scope>NUCLEOTIDE SEQUENCE [LARGE SCALE GENOMIC DNA]</scope>
    <source>
        <strain evidence="1">CL2024</strain>
        <tissue evidence="1">Fresh tender leaves</tissue>
    </source>
</reference>